<dbReference type="SUPFAM" id="SSF46785">
    <property type="entry name" value="Winged helix' DNA-binding domain"/>
    <property type="match status" value="1"/>
</dbReference>
<name>A0A941IU33_9ACTN</name>
<dbReference type="Pfam" id="PF01047">
    <property type="entry name" value="MarR"/>
    <property type="match status" value="1"/>
</dbReference>
<dbReference type="InterPro" id="IPR000835">
    <property type="entry name" value="HTH_MarR-typ"/>
</dbReference>
<dbReference type="SMART" id="SM00347">
    <property type="entry name" value="HTH_MARR"/>
    <property type="match status" value="1"/>
</dbReference>
<protein>
    <submittedName>
        <fullName evidence="2">MarR family transcriptional regulator</fullName>
    </submittedName>
</protein>
<evidence type="ECO:0000313" key="2">
    <source>
        <dbReference type="EMBL" id="MBR7836833.1"/>
    </source>
</evidence>
<dbReference type="InterPro" id="IPR052526">
    <property type="entry name" value="HTH-type_Bedaq_tolerance"/>
</dbReference>
<dbReference type="PANTHER" id="PTHR39515:SF2">
    <property type="entry name" value="HTH-TYPE TRANSCRIPTIONAL REGULATOR RV0880"/>
    <property type="match status" value="1"/>
</dbReference>
<evidence type="ECO:0000313" key="3">
    <source>
        <dbReference type="Proteomes" id="UP000675781"/>
    </source>
</evidence>
<evidence type="ECO:0000259" key="1">
    <source>
        <dbReference type="PROSITE" id="PS50995"/>
    </source>
</evidence>
<dbReference type="RefSeq" id="WP_212531303.1">
    <property type="nucleotide sequence ID" value="NZ_JAGSOG010000164.1"/>
</dbReference>
<dbReference type="InterPro" id="IPR036390">
    <property type="entry name" value="WH_DNA-bd_sf"/>
</dbReference>
<feature type="domain" description="HTH marR-type" evidence="1">
    <location>
        <begin position="8"/>
        <end position="143"/>
    </location>
</feature>
<gene>
    <name evidence="2" type="ORF">KDL01_26380</name>
</gene>
<keyword evidence="3" id="KW-1185">Reference proteome</keyword>
<dbReference type="Gene3D" id="1.10.287.100">
    <property type="match status" value="1"/>
</dbReference>
<dbReference type="EMBL" id="JAGSOG010000164">
    <property type="protein sequence ID" value="MBR7836833.1"/>
    <property type="molecule type" value="Genomic_DNA"/>
</dbReference>
<dbReference type="Proteomes" id="UP000675781">
    <property type="component" value="Unassembled WGS sequence"/>
</dbReference>
<dbReference type="AlphaFoldDB" id="A0A941IU33"/>
<comment type="caution">
    <text evidence="2">The sequence shown here is derived from an EMBL/GenBank/DDBJ whole genome shotgun (WGS) entry which is preliminary data.</text>
</comment>
<sequence length="149" mass="16134">MSEQTTLAAETAGALMAAMTRLRARLRTESAQDELLVTWSQLTTLHRVAQEGPVSIVDLARAEHVRRQSMAETVAALRGQGLVETTKDPDDARRTLVRASAEGATLNAALPLAREAWIKAALLAHTSAREQRILIEAAAIMNRLADSEP</sequence>
<reference evidence="2" key="1">
    <citation type="submission" date="2021-04" db="EMBL/GenBank/DDBJ databases">
        <title>Genome based classification of Actinospica acidithermotolerans sp. nov., an actinobacterium isolated from an Indonesian hot spring.</title>
        <authorList>
            <person name="Kusuma A.B."/>
            <person name="Putra K.E."/>
            <person name="Nafisah S."/>
            <person name="Loh J."/>
            <person name="Nouioui I."/>
            <person name="Goodfellow M."/>
        </authorList>
    </citation>
    <scope>NUCLEOTIDE SEQUENCE</scope>
    <source>
        <strain evidence="2">CSCA 57</strain>
    </source>
</reference>
<dbReference type="PANTHER" id="PTHR39515">
    <property type="entry name" value="CONSERVED PROTEIN"/>
    <property type="match status" value="1"/>
</dbReference>
<dbReference type="PROSITE" id="PS50995">
    <property type="entry name" value="HTH_MARR_2"/>
    <property type="match status" value="1"/>
</dbReference>
<dbReference type="GO" id="GO:0003700">
    <property type="term" value="F:DNA-binding transcription factor activity"/>
    <property type="evidence" value="ECO:0007669"/>
    <property type="project" value="InterPro"/>
</dbReference>
<dbReference type="InterPro" id="IPR036388">
    <property type="entry name" value="WH-like_DNA-bd_sf"/>
</dbReference>
<accession>A0A941IU33</accession>
<organism evidence="2 3">
    <name type="scientific">Actinospica durhamensis</name>
    <dbReference type="NCBI Taxonomy" id="1508375"/>
    <lineage>
        <taxon>Bacteria</taxon>
        <taxon>Bacillati</taxon>
        <taxon>Actinomycetota</taxon>
        <taxon>Actinomycetes</taxon>
        <taxon>Catenulisporales</taxon>
        <taxon>Actinospicaceae</taxon>
        <taxon>Actinospica</taxon>
    </lineage>
</organism>
<proteinExistence type="predicted"/>
<dbReference type="Gene3D" id="1.10.10.10">
    <property type="entry name" value="Winged helix-like DNA-binding domain superfamily/Winged helix DNA-binding domain"/>
    <property type="match status" value="1"/>
</dbReference>